<dbReference type="InterPro" id="IPR033909">
    <property type="entry name" value="RNR_small"/>
</dbReference>
<dbReference type="PANTHER" id="PTHR23409:SF18">
    <property type="entry name" value="RIBONUCLEOSIDE-DIPHOSPHATE REDUCTASE SUBUNIT M2"/>
    <property type="match status" value="1"/>
</dbReference>
<dbReference type="Proteomes" id="UP001195914">
    <property type="component" value="Unassembled WGS sequence"/>
</dbReference>
<evidence type="ECO:0000313" key="2">
    <source>
        <dbReference type="EMBL" id="KAK1939727.1"/>
    </source>
</evidence>
<organism evidence="2 3">
    <name type="scientific">Babesia divergens</name>
    <dbReference type="NCBI Taxonomy" id="32595"/>
    <lineage>
        <taxon>Eukaryota</taxon>
        <taxon>Sar</taxon>
        <taxon>Alveolata</taxon>
        <taxon>Apicomplexa</taxon>
        <taxon>Aconoidasida</taxon>
        <taxon>Piroplasmida</taxon>
        <taxon>Babesiidae</taxon>
        <taxon>Babesia</taxon>
    </lineage>
</organism>
<dbReference type="InterPro" id="IPR009078">
    <property type="entry name" value="Ferritin-like_SF"/>
</dbReference>
<dbReference type="AlphaFoldDB" id="A0AAD9LL72"/>
<reference evidence="2" key="2">
    <citation type="submission" date="2021-05" db="EMBL/GenBank/DDBJ databases">
        <authorList>
            <person name="Pain A."/>
        </authorList>
    </citation>
    <scope>NUCLEOTIDE SEQUENCE</scope>
    <source>
        <strain evidence="2">1802A</strain>
    </source>
</reference>
<dbReference type="PANTHER" id="PTHR23409">
    <property type="entry name" value="RIBONUCLEOSIDE-DIPHOSPHATE REDUCTASE SMALL CHAIN"/>
    <property type="match status" value="1"/>
</dbReference>
<proteinExistence type="inferred from homology"/>
<dbReference type="SUPFAM" id="SSF47240">
    <property type="entry name" value="Ferritin-like"/>
    <property type="match status" value="1"/>
</dbReference>
<accession>A0AAD9LL72</accession>
<gene>
    <name evidence="2" type="ORF">X943_002637</name>
</gene>
<dbReference type="Pfam" id="PF00268">
    <property type="entry name" value="Ribonuc_red_sm"/>
    <property type="match status" value="1"/>
</dbReference>
<dbReference type="EMBL" id="JAHBMH010000007">
    <property type="protein sequence ID" value="KAK1939727.1"/>
    <property type="molecule type" value="Genomic_DNA"/>
</dbReference>
<sequence length="327" mass="37343">MDLNSVQYLTPQEIGCDQMNESLLKENANRWVMFPIEYDVFWELYKEIENNFWAAEDFRFSDDRDAVSQIHQDLQKCIVKLLMYHSSLDRSEAARPAVLTLDMLSEVQVPEMRAFYGFQVSYENIHSEVFGLMSLLFPTSGDKTTGKEKMEWLSSKFTHAECFYLKVVLQCISKHVFRCSFGIIRAYLEKESLLPTFVAAMKMVEKDIGIHLKFASSVLHHLNLRLSRDVLLSVLEEALKLEVEFCKAVLPLGLLGISEDQLNDYVKSSVNQCLLIAGQADAYRVNADLAWMGKPVVEVKLAATKVKQSNPLPPQLTESAISFDEDF</sequence>
<evidence type="ECO:0000313" key="3">
    <source>
        <dbReference type="Proteomes" id="UP001195914"/>
    </source>
</evidence>
<dbReference type="Gene3D" id="1.10.620.20">
    <property type="entry name" value="Ribonucleotide Reductase, subunit A"/>
    <property type="match status" value="1"/>
</dbReference>
<comment type="caution">
    <text evidence="2">The sequence shown here is derived from an EMBL/GenBank/DDBJ whole genome shotgun (WGS) entry which is preliminary data.</text>
</comment>
<dbReference type="GO" id="GO:0016491">
    <property type="term" value="F:oxidoreductase activity"/>
    <property type="evidence" value="ECO:0007669"/>
    <property type="project" value="InterPro"/>
</dbReference>
<comment type="similarity">
    <text evidence="1">Belongs to the ribonucleoside diphosphate reductase small chain family.</text>
</comment>
<dbReference type="InterPro" id="IPR012348">
    <property type="entry name" value="RNR-like"/>
</dbReference>
<dbReference type="GO" id="GO:0009263">
    <property type="term" value="P:deoxyribonucleotide biosynthetic process"/>
    <property type="evidence" value="ECO:0007669"/>
    <property type="project" value="InterPro"/>
</dbReference>
<evidence type="ECO:0000256" key="1">
    <source>
        <dbReference type="ARBA" id="ARBA00009303"/>
    </source>
</evidence>
<reference evidence="2" key="1">
    <citation type="journal article" date="2014" name="Nucleic Acids Res.">
        <title>The evolutionary dynamics of variant antigen genes in Babesia reveal a history of genomic innovation underlying host-parasite interaction.</title>
        <authorList>
            <person name="Jackson A.P."/>
            <person name="Otto T.D."/>
            <person name="Darby A."/>
            <person name="Ramaprasad A."/>
            <person name="Xia D."/>
            <person name="Echaide I.E."/>
            <person name="Farber M."/>
            <person name="Gahlot S."/>
            <person name="Gamble J."/>
            <person name="Gupta D."/>
            <person name="Gupta Y."/>
            <person name="Jackson L."/>
            <person name="Malandrin L."/>
            <person name="Malas T.B."/>
            <person name="Moussa E."/>
            <person name="Nair M."/>
            <person name="Reid A.J."/>
            <person name="Sanders M."/>
            <person name="Sharma J."/>
            <person name="Tracey A."/>
            <person name="Quail M.A."/>
            <person name="Weir W."/>
            <person name="Wastling J.M."/>
            <person name="Hall N."/>
            <person name="Willadsen P."/>
            <person name="Lingelbach K."/>
            <person name="Shiels B."/>
            <person name="Tait A."/>
            <person name="Berriman M."/>
            <person name="Allred D.R."/>
            <person name="Pain A."/>
        </authorList>
    </citation>
    <scope>NUCLEOTIDE SEQUENCE</scope>
    <source>
        <strain evidence="2">1802A</strain>
    </source>
</reference>
<dbReference type="InterPro" id="IPR000358">
    <property type="entry name" value="RNR_small_fam"/>
</dbReference>
<dbReference type="CDD" id="cd01049">
    <property type="entry name" value="RNRR2"/>
    <property type="match status" value="1"/>
</dbReference>
<keyword evidence="3" id="KW-1185">Reference proteome</keyword>
<name>A0AAD9LL72_BABDI</name>
<protein>
    <submittedName>
        <fullName evidence="2">Ribonucleoside-diphosphate reductase beta subunit</fullName>
    </submittedName>
</protein>